<organism evidence="8 9">
    <name type="scientific">Methylobacterium persicinum</name>
    <dbReference type="NCBI Taxonomy" id="374426"/>
    <lineage>
        <taxon>Bacteria</taxon>
        <taxon>Pseudomonadati</taxon>
        <taxon>Pseudomonadota</taxon>
        <taxon>Alphaproteobacteria</taxon>
        <taxon>Hyphomicrobiales</taxon>
        <taxon>Methylobacteriaceae</taxon>
        <taxon>Methylobacterium</taxon>
    </lineage>
</organism>
<feature type="transmembrane region" description="Helical" evidence="6">
    <location>
        <begin position="185"/>
        <end position="207"/>
    </location>
</feature>
<dbReference type="InterPro" id="IPR011701">
    <property type="entry name" value="MFS"/>
</dbReference>
<evidence type="ECO:0000256" key="3">
    <source>
        <dbReference type="ARBA" id="ARBA00022692"/>
    </source>
</evidence>
<gene>
    <name evidence="8" type="ORF">QO016_003700</name>
</gene>
<evidence type="ECO:0000313" key="9">
    <source>
        <dbReference type="Proteomes" id="UP001236369"/>
    </source>
</evidence>
<keyword evidence="3 6" id="KW-0812">Transmembrane</keyword>
<feature type="transmembrane region" description="Helical" evidence="6">
    <location>
        <begin position="412"/>
        <end position="434"/>
    </location>
</feature>
<evidence type="ECO:0000256" key="5">
    <source>
        <dbReference type="ARBA" id="ARBA00023136"/>
    </source>
</evidence>
<dbReference type="CDD" id="cd17319">
    <property type="entry name" value="MFS_ExuT_GudP_like"/>
    <property type="match status" value="1"/>
</dbReference>
<dbReference type="Proteomes" id="UP001236369">
    <property type="component" value="Unassembled WGS sequence"/>
</dbReference>
<dbReference type="InterPro" id="IPR036259">
    <property type="entry name" value="MFS_trans_sf"/>
</dbReference>
<dbReference type="Gene3D" id="1.20.1250.20">
    <property type="entry name" value="MFS general substrate transporter like domains"/>
    <property type="match status" value="2"/>
</dbReference>
<name>A0ABU0HR65_9HYPH</name>
<evidence type="ECO:0000256" key="6">
    <source>
        <dbReference type="SAM" id="Phobius"/>
    </source>
</evidence>
<evidence type="ECO:0000313" key="8">
    <source>
        <dbReference type="EMBL" id="MDQ0444190.1"/>
    </source>
</evidence>
<feature type="domain" description="Major facilitator superfamily (MFS) profile" evidence="7">
    <location>
        <begin position="27"/>
        <end position="438"/>
    </location>
</feature>
<evidence type="ECO:0000256" key="4">
    <source>
        <dbReference type="ARBA" id="ARBA00022989"/>
    </source>
</evidence>
<evidence type="ECO:0000256" key="2">
    <source>
        <dbReference type="ARBA" id="ARBA00022448"/>
    </source>
</evidence>
<feature type="transmembrane region" description="Helical" evidence="6">
    <location>
        <begin position="383"/>
        <end position="405"/>
    </location>
</feature>
<proteinExistence type="predicted"/>
<comment type="subcellular location">
    <subcellularLocation>
        <location evidence="1">Membrane</location>
        <topology evidence="1">Multi-pass membrane protein</topology>
    </subcellularLocation>
</comment>
<keyword evidence="9" id="KW-1185">Reference proteome</keyword>
<sequence length="450" mass="47736">MAIPPPTPGPEAAAFEGRIMRKVGLRLIPFLVLCYFIAYVDRVNVGFAALTMNRDLGLSTAAFGLGGGLFFVAYVLFEVPSNLAMERVGARIWIARIMITWGLVGIGSAFVTGPVSFAVARFFLGAAEAGFFPGVILYLTYWFPKAYRARIVAMFMVAIPLSSFFGSPLSALLLTLDGAGSLHGWQWLLIAEAVPAVLLGLGALALLPSRPAEATFLSRDERVWLTDRLDTERRAAEAASPDHAHGLAAVRSVLTSGRLWILAVIYAGSSATSNTLSLWMPQILKGFGLSNLETGLLNMIPFGIASVFMIVWGLRADRSGERIWSTALPLGLTSVSFALTLLTGSLWVTLVLLSLVLLGNYAIKGPFFALATETLPPAQTAAGIAAINTLAHLGTGAITSLIGLLREQTGSFPVALLPLCALTGLGCVMVFWLGRKGPPVGDIRSSPSAA</sequence>
<feature type="transmembrane region" description="Helical" evidence="6">
    <location>
        <begin position="118"/>
        <end position="139"/>
    </location>
</feature>
<dbReference type="InterPro" id="IPR020846">
    <property type="entry name" value="MFS_dom"/>
</dbReference>
<evidence type="ECO:0000256" key="1">
    <source>
        <dbReference type="ARBA" id="ARBA00004141"/>
    </source>
</evidence>
<dbReference type="PANTHER" id="PTHR43791">
    <property type="entry name" value="PERMEASE-RELATED"/>
    <property type="match status" value="1"/>
</dbReference>
<keyword evidence="4 6" id="KW-1133">Transmembrane helix</keyword>
<dbReference type="SUPFAM" id="SSF103473">
    <property type="entry name" value="MFS general substrate transporter"/>
    <property type="match status" value="1"/>
</dbReference>
<accession>A0ABU0HR65</accession>
<feature type="transmembrane region" description="Helical" evidence="6">
    <location>
        <begin position="151"/>
        <end position="173"/>
    </location>
</feature>
<dbReference type="PROSITE" id="PS50850">
    <property type="entry name" value="MFS"/>
    <property type="match status" value="1"/>
</dbReference>
<feature type="transmembrane region" description="Helical" evidence="6">
    <location>
        <begin position="60"/>
        <end position="80"/>
    </location>
</feature>
<dbReference type="Pfam" id="PF07690">
    <property type="entry name" value="MFS_1"/>
    <property type="match status" value="1"/>
</dbReference>
<dbReference type="PANTHER" id="PTHR43791:SF36">
    <property type="entry name" value="TRANSPORTER, PUTATIVE (AFU_ORTHOLOGUE AFUA_6G08340)-RELATED"/>
    <property type="match status" value="1"/>
</dbReference>
<feature type="transmembrane region" description="Helical" evidence="6">
    <location>
        <begin position="23"/>
        <end position="40"/>
    </location>
</feature>
<feature type="transmembrane region" description="Helical" evidence="6">
    <location>
        <begin position="259"/>
        <end position="280"/>
    </location>
</feature>
<feature type="transmembrane region" description="Helical" evidence="6">
    <location>
        <begin position="335"/>
        <end position="363"/>
    </location>
</feature>
<evidence type="ECO:0000259" key="7">
    <source>
        <dbReference type="PROSITE" id="PS50850"/>
    </source>
</evidence>
<protein>
    <submittedName>
        <fullName evidence="8">MFS family permease</fullName>
    </submittedName>
</protein>
<dbReference type="RefSeq" id="WP_238250523.1">
    <property type="nucleotide sequence ID" value="NZ_BPQX01000043.1"/>
</dbReference>
<keyword evidence="2" id="KW-0813">Transport</keyword>
<comment type="caution">
    <text evidence="8">The sequence shown here is derived from an EMBL/GenBank/DDBJ whole genome shotgun (WGS) entry which is preliminary data.</text>
</comment>
<feature type="transmembrane region" description="Helical" evidence="6">
    <location>
        <begin position="92"/>
        <end position="112"/>
    </location>
</feature>
<dbReference type="EMBL" id="JAUSVV010000010">
    <property type="protein sequence ID" value="MDQ0444190.1"/>
    <property type="molecule type" value="Genomic_DNA"/>
</dbReference>
<reference evidence="8 9" key="1">
    <citation type="submission" date="2023-07" db="EMBL/GenBank/DDBJ databases">
        <title>Genomic Encyclopedia of Type Strains, Phase IV (KMG-IV): sequencing the most valuable type-strain genomes for metagenomic binning, comparative biology and taxonomic classification.</title>
        <authorList>
            <person name="Goeker M."/>
        </authorList>
    </citation>
    <scope>NUCLEOTIDE SEQUENCE [LARGE SCALE GENOMIC DNA]</scope>
    <source>
        <strain evidence="8 9">DSM 19562</strain>
    </source>
</reference>
<keyword evidence="5 6" id="KW-0472">Membrane</keyword>
<feature type="transmembrane region" description="Helical" evidence="6">
    <location>
        <begin position="295"/>
        <end position="314"/>
    </location>
</feature>